<dbReference type="Proteomes" id="UP000539265">
    <property type="component" value="Unassembled WGS sequence"/>
</dbReference>
<proteinExistence type="predicted"/>
<evidence type="ECO:0000313" key="2">
    <source>
        <dbReference type="Proteomes" id="UP000539265"/>
    </source>
</evidence>
<dbReference type="RefSeq" id="WP_183475883.1">
    <property type="nucleotide sequence ID" value="NZ_JACHWX010000003.1"/>
</dbReference>
<reference evidence="1" key="1">
    <citation type="submission" date="2020-08" db="EMBL/GenBank/DDBJ databases">
        <title>Genomic Encyclopedia of Type Strains, Phase III (KMG-III): the genomes of soil and plant-associated and newly described type strains.</title>
        <authorList>
            <person name="Whitman W."/>
        </authorList>
    </citation>
    <scope>NUCLEOTIDE SEQUENCE [LARGE SCALE GENOMIC DNA]</scope>
    <source>
        <strain evidence="1">CECT 8628</strain>
    </source>
</reference>
<dbReference type="EMBL" id="JACHWX010000003">
    <property type="protein sequence ID" value="MBB3055298.1"/>
    <property type="molecule type" value="Genomic_DNA"/>
</dbReference>
<dbReference type="AlphaFoldDB" id="A0A839SCH7"/>
<evidence type="ECO:0008006" key="3">
    <source>
        <dbReference type="Google" id="ProtNLM"/>
    </source>
</evidence>
<keyword evidence="2" id="KW-1185">Reference proteome</keyword>
<dbReference type="SUPFAM" id="SSF82171">
    <property type="entry name" value="DPP6 N-terminal domain-like"/>
    <property type="match status" value="1"/>
</dbReference>
<organism evidence="1 2">
    <name type="scientific">Mucilaginibacter gotjawali</name>
    <dbReference type="NCBI Taxonomy" id="1550579"/>
    <lineage>
        <taxon>Bacteria</taxon>
        <taxon>Pseudomonadati</taxon>
        <taxon>Bacteroidota</taxon>
        <taxon>Sphingobacteriia</taxon>
        <taxon>Sphingobacteriales</taxon>
        <taxon>Sphingobacteriaceae</taxon>
        <taxon>Mucilaginibacter</taxon>
    </lineage>
</organism>
<gene>
    <name evidence="1" type="ORF">FHS11_001715</name>
</gene>
<name>A0A839SCH7_9SPHI</name>
<dbReference type="InterPro" id="IPR011042">
    <property type="entry name" value="6-blade_b-propeller_TolB-like"/>
</dbReference>
<protein>
    <recommendedName>
        <fullName evidence="3">TolB-like 6-blade propeller-like protein</fullName>
    </recommendedName>
</protein>
<evidence type="ECO:0000313" key="1">
    <source>
        <dbReference type="EMBL" id="MBB3055298.1"/>
    </source>
</evidence>
<dbReference type="PROSITE" id="PS51257">
    <property type="entry name" value="PROKAR_LIPOPROTEIN"/>
    <property type="match status" value="1"/>
</dbReference>
<dbReference type="Gene3D" id="2.120.10.30">
    <property type="entry name" value="TolB, C-terminal domain"/>
    <property type="match status" value="1"/>
</dbReference>
<sequence length="311" mass="35279">MINSFKIAVIISILSTISSCSRATQNSSDLGLFDISKNDQYILFSIYSRQNSSIYQIGTDGSGLTCIIPSTKDSNYFNPKYSKTVTKILFLACPKKDINNTAIYISNLDGSQKQKITTGNENISEAFFSECEDKIYYCKANDYGHSSPLGTDQNHDVDIYSISLRDKKVERVTNLKSYGIFAISEYDCRHILMFVPVPNQEGMTLVSKDSSTLTVIDPVNNPKDDFGLYYNPKYSQKYNMLAFSAPHLLYIMSMANRNAKLVVNNVDHPNLADFRFFNNQEKIIYTNEDENTFYIVDFNGAMMKTILIKIK</sequence>
<accession>A0A839SCH7</accession>
<comment type="caution">
    <text evidence="1">The sequence shown here is derived from an EMBL/GenBank/DDBJ whole genome shotgun (WGS) entry which is preliminary data.</text>
</comment>